<gene>
    <name evidence="13" type="primary">psd</name>
    <name evidence="13" type="ORF">J8TS2_01770</name>
</gene>
<protein>
    <recommendedName>
        <fullName evidence="3">phosphatidylserine decarboxylase</fullName>
        <ecNumber evidence="3">4.1.1.65</ecNumber>
    </recommendedName>
</protein>
<organism evidence="13 14">
    <name type="scientific">Lederbergia ruris</name>
    <dbReference type="NCBI Taxonomy" id="217495"/>
    <lineage>
        <taxon>Bacteria</taxon>
        <taxon>Bacillati</taxon>
        <taxon>Bacillota</taxon>
        <taxon>Bacilli</taxon>
        <taxon>Bacillales</taxon>
        <taxon>Bacillaceae</taxon>
        <taxon>Lederbergia</taxon>
    </lineage>
</organism>
<dbReference type="InterPro" id="IPR033177">
    <property type="entry name" value="PSD-B"/>
</dbReference>
<evidence type="ECO:0000313" key="14">
    <source>
        <dbReference type="Proteomes" id="UP000679950"/>
    </source>
</evidence>
<keyword evidence="5" id="KW-0210">Decarboxylase</keyword>
<keyword evidence="11" id="KW-0670">Pyruvate</keyword>
<dbReference type="PANTHER" id="PTHR10067:SF6">
    <property type="entry name" value="PHOSPHATIDYLSERINE DECARBOXYLASE PROENZYME, MITOCHONDRIAL"/>
    <property type="match status" value="1"/>
</dbReference>
<evidence type="ECO:0000256" key="10">
    <source>
        <dbReference type="ARBA" id="ARBA00023264"/>
    </source>
</evidence>
<dbReference type="RefSeq" id="WP_212964928.1">
    <property type="nucleotide sequence ID" value="NZ_BORB01000001.1"/>
</dbReference>
<comment type="pathway">
    <text evidence="12">Phospholipid metabolism; phosphatidylethanolamine biosynthesis.</text>
</comment>
<reference evidence="13 14" key="1">
    <citation type="submission" date="2021-03" db="EMBL/GenBank/DDBJ databases">
        <title>Antimicrobial resistance genes in bacteria isolated from Japanese honey, and their potential for conferring macrolide and lincosamide resistance in the American foulbrood pathogen Paenibacillus larvae.</title>
        <authorList>
            <person name="Okamoto M."/>
            <person name="Kumagai M."/>
            <person name="Kanamori H."/>
            <person name="Takamatsu D."/>
        </authorList>
    </citation>
    <scope>NUCLEOTIDE SEQUENCE [LARGE SCALE GENOMIC DNA]</scope>
    <source>
        <strain evidence="13 14">J8TS2</strain>
    </source>
</reference>
<evidence type="ECO:0000256" key="1">
    <source>
        <dbReference type="ARBA" id="ARBA00001928"/>
    </source>
</evidence>
<accession>A0ABQ4KEW3</accession>
<comment type="caution">
    <text evidence="13">The sequence shown here is derived from an EMBL/GenBank/DDBJ whole genome shotgun (WGS) entry which is preliminary data.</text>
</comment>
<evidence type="ECO:0000256" key="5">
    <source>
        <dbReference type="ARBA" id="ARBA00022793"/>
    </source>
</evidence>
<evidence type="ECO:0000256" key="3">
    <source>
        <dbReference type="ARBA" id="ARBA00012243"/>
    </source>
</evidence>
<keyword evidence="4" id="KW-0444">Lipid biosynthesis</keyword>
<evidence type="ECO:0000256" key="7">
    <source>
        <dbReference type="ARBA" id="ARBA00023145"/>
    </source>
</evidence>
<evidence type="ECO:0000256" key="11">
    <source>
        <dbReference type="ARBA" id="ARBA00023317"/>
    </source>
</evidence>
<keyword evidence="10" id="KW-1208">Phospholipid metabolism</keyword>
<name>A0ABQ4KEW3_9BACI</name>
<evidence type="ECO:0000256" key="8">
    <source>
        <dbReference type="ARBA" id="ARBA00023209"/>
    </source>
</evidence>
<evidence type="ECO:0000256" key="9">
    <source>
        <dbReference type="ARBA" id="ARBA00023239"/>
    </source>
</evidence>
<evidence type="ECO:0000256" key="12">
    <source>
        <dbReference type="ARBA" id="ARBA00024326"/>
    </source>
</evidence>
<dbReference type="PANTHER" id="PTHR10067">
    <property type="entry name" value="PHOSPHATIDYLSERINE DECARBOXYLASE"/>
    <property type="match status" value="1"/>
</dbReference>
<dbReference type="NCBIfam" id="TIGR00163">
    <property type="entry name" value="PS_decarb"/>
    <property type="match status" value="1"/>
</dbReference>
<dbReference type="Pfam" id="PF02666">
    <property type="entry name" value="PS_Dcarbxylase"/>
    <property type="match status" value="1"/>
</dbReference>
<proteinExistence type="predicted"/>
<keyword evidence="6" id="KW-0443">Lipid metabolism</keyword>
<keyword evidence="8" id="KW-0594">Phospholipid biosynthesis</keyword>
<dbReference type="EMBL" id="BORB01000001">
    <property type="protein sequence ID" value="GIN55858.1"/>
    <property type="molecule type" value="Genomic_DNA"/>
</dbReference>
<keyword evidence="9" id="KW-0456">Lyase</keyword>
<comment type="cofactor">
    <cofactor evidence="1">
        <name>pyruvate</name>
        <dbReference type="ChEBI" id="CHEBI:15361"/>
    </cofactor>
</comment>
<dbReference type="NCBIfam" id="NF002853">
    <property type="entry name" value="PRK03140.1"/>
    <property type="match status" value="1"/>
</dbReference>
<evidence type="ECO:0000256" key="6">
    <source>
        <dbReference type="ARBA" id="ARBA00023098"/>
    </source>
</evidence>
<evidence type="ECO:0000256" key="2">
    <source>
        <dbReference type="ARBA" id="ARBA00005189"/>
    </source>
</evidence>
<dbReference type="InterPro" id="IPR003817">
    <property type="entry name" value="PS_Dcarbxylase"/>
</dbReference>
<keyword evidence="14" id="KW-1185">Reference proteome</keyword>
<evidence type="ECO:0000256" key="4">
    <source>
        <dbReference type="ARBA" id="ARBA00022516"/>
    </source>
</evidence>
<dbReference type="EC" id="4.1.1.65" evidence="3"/>
<keyword evidence="7" id="KW-0865">Zymogen</keyword>
<evidence type="ECO:0000313" key="13">
    <source>
        <dbReference type="EMBL" id="GIN55858.1"/>
    </source>
</evidence>
<comment type="pathway">
    <text evidence="2">Lipid metabolism.</text>
</comment>
<sequence length="264" mass="30134">MKQRLYRALIRSTNGPTFSNIISRFAQSSLSRPFIKPYAKIFRINQDEMAGQWKSYPNLHAFFIRKLKAGIRSIDEQFNTVISPVDGVIEDMGTVNLNQDITVKGKRYSVAEMLGGKEQAKQFVEGTYMIIYLSPSHYHRIHSPLFVKKLNQYSLGKRSFPVNSLGLKYGRATLATNYRIITILQHEDVRLAMVKVGAMMINSVEVINQNETWEKGEEIAYFSFGSTVILLFPKATFEPQLQQALPVPVKYGEVIGKIKTKHHK</sequence>
<dbReference type="Proteomes" id="UP000679950">
    <property type="component" value="Unassembled WGS sequence"/>
</dbReference>